<evidence type="ECO:0000313" key="3">
    <source>
        <dbReference type="EMBL" id="NOJ44633.1"/>
    </source>
</evidence>
<dbReference type="InterPro" id="IPR006076">
    <property type="entry name" value="FAD-dep_OxRdtase"/>
</dbReference>
<organism evidence="3 4">
    <name type="scientific">Bradyrhizobium australiense</name>
    <dbReference type="NCBI Taxonomy" id="2721161"/>
    <lineage>
        <taxon>Bacteria</taxon>
        <taxon>Pseudomonadati</taxon>
        <taxon>Pseudomonadota</taxon>
        <taxon>Alphaproteobacteria</taxon>
        <taxon>Hyphomicrobiales</taxon>
        <taxon>Nitrobacteraceae</taxon>
        <taxon>Bradyrhizobium</taxon>
    </lineage>
</organism>
<sequence>MRVGLFEASEIGFGGSGRNVGLVNAGMWIMPDMLTATLGFPFGERLIKLLDRGPQKVFELIEKHGIECEVERARTLHCAVGRKGLQESRCVPNSGRSAALPSWCPMRSDGRRIGGGNYTGALLDKRAGPIQPLAYVRGLARVVNARMGNRPSCRRT</sequence>
<dbReference type="EMBL" id="JAAVLX010000024">
    <property type="protein sequence ID" value="NOJ44633.1"/>
    <property type="molecule type" value="Genomic_DNA"/>
</dbReference>
<accession>A0A7Y4GZH5</accession>
<name>A0A7Y4GZH5_9BRAD</name>
<dbReference type="Gene3D" id="3.30.9.10">
    <property type="entry name" value="D-Amino Acid Oxidase, subunit A, domain 2"/>
    <property type="match status" value="1"/>
</dbReference>
<gene>
    <name evidence="3" type="ORF">HCN58_35005</name>
</gene>
<comment type="caution">
    <text evidence="3">The sequence shown here is derived from an EMBL/GenBank/DDBJ whole genome shotgun (WGS) entry which is preliminary data.</text>
</comment>
<dbReference type="Gene3D" id="3.50.50.60">
    <property type="entry name" value="FAD/NAD(P)-binding domain"/>
    <property type="match status" value="1"/>
</dbReference>
<keyword evidence="4" id="KW-1185">Reference proteome</keyword>
<dbReference type="Proteomes" id="UP000544122">
    <property type="component" value="Unassembled WGS sequence"/>
</dbReference>
<evidence type="ECO:0000256" key="1">
    <source>
        <dbReference type="ARBA" id="ARBA00023002"/>
    </source>
</evidence>
<evidence type="ECO:0000259" key="2">
    <source>
        <dbReference type="Pfam" id="PF01266"/>
    </source>
</evidence>
<dbReference type="GO" id="GO:0016491">
    <property type="term" value="F:oxidoreductase activity"/>
    <property type="evidence" value="ECO:0007669"/>
    <property type="project" value="UniProtKB-KW"/>
</dbReference>
<dbReference type="RefSeq" id="WP_171583816.1">
    <property type="nucleotide sequence ID" value="NZ_JAAVLX010000024.1"/>
</dbReference>
<dbReference type="AlphaFoldDB" id="A0A7Y4GZH5"/>
<dbReference type="Pfam" id="PF01266">
    <property type="entry name" value="DAO"/>
    <property type="match status" value="1"/>
</dbReference>
<dbReference type="SUPFAM" id="SSF51905">
    <property type="entry name" value="FAD/NAD(P)-binding domain"/>
    <property type="match status" value="1"/>
</dbReference>
<proteinExistence type="predicted"/>
<feature type="domain" description="FAD dependent oxidoreductase" evidence="2">
    <location>
        <begin position="2"/>
        <end position="146"/>
    </location>
</feature>
<dbReference type="InterPro" id="IPR036188">
    <property type="entry name" value="FAD/NAD-bd_sf"/>
</dbReference>
<protein>
    <submittedName>
        <fullName evidence="3">FAD-binding oxidoreductase</fullName>
    </submittedName>
</protein>
<reference evidence="3 4" key="1">
    <citation type="submission" date="2020-03" db="EMBL/GenBank/DDBJ databases">
        <title>Bradyrhizobium diversity isolated from nodules of Indigofera sp.</title>
        <authorList>
            <person name="Klepa M."/>
            <person name="Helene L."/>
            <person name="Hungria M."/>
        </authorList>
    </citation>
    <scope>NUCLEOTIDE SEQUENCE [LARGE SCALE GENOMIC DNA]</scope>
    <source>
        <strain evidence="3 4">WSM 1791</strain>
    </source>
</reference>
<evidence type="ECO:0000313" key="4">
    <source>
        <dbReference type="Proteomes" id="UP000544122"/>
    </source>
</evidence>
<keyword evidence="1" id="KW-0560">Oxidoreductase</keyword>